<protein>
    <recommendedName>
        <fullName evidence="2">Phosphoesterase</fullName>
        <ecNumber evidence="2">3.1.4.-</ecNumber>
    </recommendedName>
</protein>
<dbReference type="EMBL" id="LGHJ01000018">
    <property type="protein sequence ID" value="KPL74234.1"/>
    <property type="molecule type" value="Genomic_DNA"/>
</dbReference>
<dbReference type="Proteomes" id="UP000050514">
    <property type="component" value="Unassembled WGS sequence"/>
</dbReference>
<organism evidence="4 5">
    <name type="scientific">Bellilinea caldifistulae</name>
    <dbReference type="NCBI Taxonomy" id="360411"/>
    <lineage>
        <taxon>Bacteria</taxon>
        <taxon>Bacillati</taxon>
        <taxon>Chloroflexota</taxon>
        <taxon>Anaerolineae</taxon>
        <taxon>Anaerolineales</taxon>
        <taxon>Anaerolineaceae</taxon>
        <taxon>Bellilinea</taxon>
    </lineage>
</organism>
<evidence type="ECO:0000313" key="5">
    <source>
        <dbReference type="Proteomes" id="UP000050514"/>
    </source>
</evidence>
<keyword evidence="2" id="KW-0479">Metal-binding</keyword>
<comment type="similarity">
    <text evidence="1 2">Belongs to the metallophosphoesterase superfamily. YfcE family.</text>
</comment>
<dbReference type="NCBIfam" id="TIGR00040">
    <property type="entry name" value="yfcE"/>
    <property type="match status" value="1"/>
</dbReference>
<dbReference type="Pfam" id="PF12850">
    <property type="entry name" value="Metallophos_2"/>
    <property type="match status" value="1"/>
</dbReference>
<comment type="cofactor">
    <cofactor evidence="2">
        <name>a divalent metal cation</name>
        <dbReference type="ChEBI" id="CHEBI:60240"/>
    </cofactor>
</comment>
<keyword evidence="5" id="KW-1185">Reference proteome</keyword>
<dbReference type="EC" id="3.1.4.-" evidence="2"/>
<dbReference type="InterPro" id="IPR024654">
    <property type="entry name" value="Calcineurin-like_PHP_lpxH"/>
</dbReference>
<dbReference type="Gene3D" id="3.60.21.10">
    <property type="match status" value="1"/>
</dbReference>
<proteinExistence type="inferred from homology"/>
<dbReference type="InterPro" id="IPR000979">
    <property type="entry name" value="Phosphodiesterase_MJ0936/Vps29"/>
</dbReference>
<dbReference type="PANTHER" id="PTHR43165">
    <property type="entry name" value="METALLOPHOSPHOESTERASE"/>
    <property type="match status" value="1"/>
</dbReference>
<dbReference type="InterPro" id="IPR029052">
    <property type="entry name" value="Metallo-depent_PP-like"/>
</dbReference>
<dbReference type="PANTHER" id="PTHR43165:SF1">
    <property type="entry name" value="PHOSPHODIESTERASE MJ0936"/>
    <property type="match status" value="1"/>
</dbReference>
<evidence type="ECO:0000259" key="3">
    <source>
        <dbReference type="Pfam" id="PF12850"/>
    </source>
</evidence>
<dbReference type="GO" id="GO:0016787">
    <property type="term" value="F:hydrolase activity"/>
    <property type="evidence" value="ECO:0007669"/>
    <property type="project" value="UniProtKB-UniRule"/>
</dbReference>
<feature type="domain" description="Calcineurin-like phosphoesterase" evidence="3">
    <location>
        <begin position="1"/>
        <end position="155"/>
    </location>
</feature>
<dbReference type="OrthoDB" id="9800565at2"/>
<name>A0A0N8GM40_9CHLR</name>
<evidence type="ECO:0000313" key="4">
    <source>
        <dbReference type="EMBL" id="KPL74234.1"/>
    </source>
</evidence>
<dbReference type="InterPro" id="IPR053193">
    <property type="entry name" value="MetalloPDE_YfcE-like"/>
</dbReference>
<dbReference type="GO" id="GO:0046872">
    <property type="term" value="F:metal ion binding"/>
    <property type="evidence" value="ECO:0007669"/>
    <property type="project" value="UniProtKB-KW"/>
</dbReference>
<reference evidence="4 5" key="1">
    <citation type="submission" date="2015-07" db="EMBL/GenBank/DDBJ databases">
        <title>Draft genome of Bellilinea caldifistulae DSM 17877.</title>
        <authorList>
            <person name="Hemp J."/>
            <person name="Ward L.M."/>
            <person name="Pace L.A."/>
            <person name="Fischer W.W."/>
        </authorList>
    </citation>
    <scope>NUCLEOTIDE SEQUENCE [LARGE SCALE GENOMIC DNA]</scope>
    <source>
        <strain evidence="4 5">GOMI-1</strain>
    </source>
</reference>
<comment type="caution">
    <text evidence="4">The sequence shown here is derived from an EMBL/GenBank/DDBJ whole genome shotgun (WGS) entry which is preliminary data.</text>
</comment>
<dbReference type="AlphaFoldDB" id="A0A0N8GM40"/>
<evidence type="ECO:0000256" key="2">
    <source>
        <dbReference type="RuleBase" id="RU362039"/>
    </source>
</evidence>
<dbReference type="SUPFAM" id="SSF56300">
    <property type="entry name" value="Metallo-dependent phosphatases"/>
    <property type="match status" value="1"/>
</dbReference>
<dbReference type="STRING" id="360411.AC812_13080"/>
<sequence>MKIAILSDTHNHLGNLQKALQIIENENIQTIIHCGDVTTAETASILAPHKVILTFGNGDFASGEIRDTLLKMNPESFADTVFQGEIGGLRIAVTHGHLASKFQNLLHSQQFDFLFFGHSHRREDRLQGKTRLINPGAIGGLRKEERSFCIMDVQNRKIRFVFLE</sequence>
<accession>A0A0N8GM40</accession>
<evidence type="ECO:0000256" key="1">
    <source>
        <dbReference type="ARBA" id="ARBA00008950"/>
    </source>
</evidence>
<dbReference type="RefSeq" id="WP_061915531.1">
    <property type="nucleotide sequence ID" value="NZ_DF967971.1"/>
</dbReference>
<gene>
    <name evidence="4" type="ORF">AC812_13080</name>
</gene>